<name>A0A7Y4L0K3_9ACTN</name>
<dbReference type="Proteomes" id="UP000553957">
    <property type="component" value="Unassembled WGS sequence"/>
</dbReference>
<dbReference type="GO" id="GO:0008168">
    <property type="term" value="F:methyltransferase activity"/>
    <property type="evidence" value="ECO:0007669"/>
    <property type="project" value="UniProtKB-KW"/>
</dbReference>
<evidence type="ECO:0000313" key="4">
    <source>
        <dbReference type="Proteomes" id="UP000534306"/>
    </source>
</evidence>
<protein>
    <submittedName>
        <fullName evidence="2">Trimethylamine:corrinoid methyltransferase-like protein</fullName>
    </submittedName>
</protein>
<sequence length="87" mass="9599">MPLQSGRLPGVRRVWVWVRGRDWEFAYTRTALLVVLVPGILIGAKAAGVAGAGAVWWPWALAGVGYVLASGGFAVWFWVWMAEGDRW</sequence>
<dbReference type="AlphaFoldDB" id="A0A7Y4L0K3"/>
<evidence type="ECO:0000313" key="3">
    <source>
        <dbReference type="EMBL" id="NOL42082.1"/>
    </source>
</evidence>
<reference evidence="2 5" key="2">
    <citation type="submission" date="2020-08" db="EMBL/GenBank/DDBJ databases">
        <title>Sequencing the genomes of 1000 actinobacteria strains.</title>
        <authorList>
            <person name="Klenk H.-P."/>
        </authorList>
    </citation>
    <scope>NUCLEOTIDE SEQUENCE [LARGE SCALE GENOMIC DNA]</scope>
    <source>
        <strain evidence="2 5">DSM 15626</strain>
    </source>
</reference>
<dbReference type="RefSeq" id="WP_171674533.1">
    <property type="nucleotide sequence ID" value="NZ_BAAAGT010000001.1"/>
</dbReference>
<reference evidence="3 4" key="1">
    <citation type="submission" date="2020-05" db="EMBL/GenBank/DDBJ databases">
        <title>Genome sequence of Kribbella sandramycini ATCC 39419.</title>
        <authorList>
            <person name="Maclea K.S."/>
            <person name="Fair J.L."/>
        </authorList>
    </citation>
    <scope>NUCLEOTIDE SEQUENCE [LARGE SCALE GENOMIC DNA]</scope>
    <source>
        <strain evidence="3 4">ATCC 39419</strain>
    </source>
</reference>
<keyword evidence="4" id="KW-1185">Reference proteome</keyword>
<dbReference type="GO" id="GO:0032259">
    <property type="term" value="P:methylation"/>
    <property type="evidence" value="ECO:0007669"/>
    <property type="project" value="UniProtKB-KW"/>
</dbReference>
<feature type="transmembrane region" description="Helical" evidence="1">
    <location>
        <begin position="56"/>
        <end position="79"/>
    </location>
</feature>
<keyword evidence="2" id="KW-0489">Methyltransferase</keyword>
<dbReference type="Proteomes" id="UP000534306">
    <property type="component" value="Unassembled WGS sequence"/>
</dbReference>
<keyword evidence="1" id="KW-1133">Transmembrane helix</keyword>
<feature type="transmembrane region" description="Helical" evidence="1">
    <location>
        <begin position="31"/>
        <end position="50"/>
    </location>
</feature>
<gene>
    <name evidence="2" type="ORF">HNR71_001455</name>
    <name evidence="3" type="ORF">HPO96_17690</name>
</gene>
<comment type="caution">
    <text evidence="3">The sequence shown here is derived from an EMBL/GenBank/DDBJ whole genome shotgun (WGS) entry which is preliminary data.</text>
</comment>
<keyword evidence="2" id="KW-0808">Transferase</keyword>
<evidence type="ECO:0000256" key="1">
    <source>
        <dbReference type="SAM" id="Phobius"/>
    </source>
</evidence>
<organism evidence="3 4">
    <name type="scientific">Kribbella sandramycini</name>
    <dbReference type="NCBI Taxonomy" id="60450"/>
    <lineage>
        <taxon>Bacteria</taxon>
        <taxon>Bacillati</taxon>
        <taxon>Actinomycetota</taxon>
        <taxon>Actinomycetes</taxon>
        <taxon>Propionibacteriales</taxon>
        <taxon>Kribbellaceae</taxon>
        <taxon>Kribbella</taxon>
    </lineage>
</organism>
<proteinExistence type="predicted"/>
<dbReference type="EMBL" id="JACHKF010000001">
    <property type="protein sequence ID" value="MBB6565818.1"/>
    <property type="molecule type" value="Genomic_DNA"/>
</dbReference>
<keyword evidence="1" id="KW-0472">Membrane</keyword>
<dbReference type="EMBL" id="JABJRC010000003">
    <property type="protein sequence ID" value="NOL42082.1"/>
    <property type="molecule type" value="Genomic_DNA"/>
</dbReference>
<keyword evidence="1" id="KW-0812">Transmembrane</keyword>
<evidence type="ECO:0000313" key="5">
    <source>
        <dbReference type="Proteomes" id="UP000553957"/>
    </source>
</evidence>
<evidence type="ECO:0000313" key="2">
    <source>
        <dbReference type="EMBL" id="MBB6565818.1"/>
    </source>
</evidence>
<accession>A0A7Y4L0K3</accession>